<organism evidence="1 2">
    <name type="scientific">Centaurea solstitialis</name>
    <name type="common">yellow star-thistle</name>
    <dbReference type="NCBI Taxonomy" id="347529"/>
    <lineage>
        <taxon>Eukaryota</taxon>
        <taxon>Viridiplantae</taxon>
        <taxon>Streptophyta</taxon>
        <taxon>Embryophyta</taxon>
        <taxon>Tracheophyta</taxon>
        <taxon>Spermatophyta</taxon>
        <taxon>Magnoliopsida</taxon>
        <taxon>eudicotyledons</taxon>
        <taxon>Gunneridae</taxon>
        <taxon>Pentapetalae</taxon>
        <taxon>asterids</taxon>
        <taxon>campanulids</taxon>
        <taxon>Asterales</taxon>
        <taxon>Asteraceae</taxon>
        <taxon>Carduoideae</taxon>
        <taxon>Cardueae</taxon>
        <taxon>Centaureinae</taxon>
        <taxon>Centaurea</taxon>
    </lineage>
</organism>
<dbReference type="Proteomes" id="UP001172457">
    <property type="component" value="Chromosome 5"/>
</dbReference>
<name>A0AA38W5F5_9ASTR</name>
<gene>
    <name evidence="1" type="ORF">OSB04_021955</name>
</gene>
<dbReference type="EMBL" id="JARYMX010000005">
    <property type="protein sequence ID" value="KAJ9549412.1"/>
    <property type="molecule type" value="Genomic_DNA"/>
</dbReference>
<keyword evidence="2" id="KW-1185">Reference proteome</keyword>
<dbReference type="AlphaFoldDB" id="A0AA38W5F5"/>
<accession>A0AA38W5F5</accession>
<reference evidence="1" key="1">
    <citation type="submission" date="2023-03" db="EMBL/GenBank/DDBJ databases">
        <title>Chromosome-scale reference genome and RAD-based genetic map of yellow starthistle (Centaurea solstitialis) reveal putative structural variation and QTLs associated with invader traits.</title>
        <authorList>
            <person name="Reatini B."/>
            <person name="Cang F.A."/>
            <person name="Jiang Q."/>
            <person name="Mckibben M.T.W."/>
            <person name="Barker M.S."/>
            <person name="Rieseberg L.H."/>
            <person name="Dlugosch K.M."/>
        </authorList>
    </citation>
    <scope>NUCLEOTIDE SEQUENCE</scope>
    <source>
        <strain evidence="1">CAN-66</strain>
        <tissue evidence="1">Leaf</tissue>
    </source>
</reference>
<proteinExistence type="predicted"/>
<evidence type="ECO:0000313" key="2">
    <source>
        <dbReference type="Proteomes" id="UP001172457"/>
    </source>
</evidence>
<protein>
    <submittedName>
        <fullName evidence="1">Uncharacterized protein</fullName>
    </submittedName>
</protein>
<evidence type="ECO:0000313" key="1">
    <source>
        <dbReference type="EMBL" id="KAJ9549412.1"/>
    </source>
</evidence>
<comment type="caution">
    <text evidence="1">The sequence shown here is derived from an EMBL/GenBank/DDBJ whole genome shotgun (WGS) entry which is preliminary data.</text>
</comment>
<sequence>MYCYDSNQIQMMQYMRVAATSQGLYMPPFQGPHLPAYFTMRPMIGVDYSMRPYGSYFTSNFPVLPSFSTGFPSLPPTEMAIRSSSVPPIQHPSQTFEPMYSTTLSSDTIINPAIGLQNRYEISSQSTHHIPVTSQVIMPLLVHVPFATPSFYNVLRHHRCKFKRGKHTYTEIVLLMEAQIHNRDIQMIDDQEC</sequence>